<keyword evidence="3" id="KW-1185">Reference proteome</keyword>
<sequence>MRAWTFPGTRNPLWRVAGGALVLAIVGVTGVFMGRGPRPLKPEAGDTLFLGKGTQGRFGTFVEQLGAGRFALSYETIQGTQEEIRLDRVTGRLEEPLTVWGMVSPAAERIKGIWTLMGPMTVDAQDTALKAPAGRGFMKEPGPALGWDHGVWTGLSTLVWDDLQGNGRGRWILPPGWHRGLDGQFRVDKGPVDWRAADPGALKNLTAQRMVASLGFQDGKLEDVAAELEGGAVQASLVRIQPADVIFDAPLAFQREDGWSGTAGHGLAPRPAKGQPFDRMEFRDFKATRATESGPEILTALGARWTPAGLRLEGNVTWEQPLEGLKATLRAPRVLQRTAPGPDLPAELQVGQTWAEPQAVLTWGERSLSSPRIEGRHRQRTWRIHAPALGRGELGTFSAGEGTGNPLKWQFKGPIQARFFDGAQVRCDSLVWEGSAMTLSGRPVTWTRLRQRLTGLKVIKSRDQALFPQGIAGALAAPEGDINLRADRGQALGDRLTLDSRVECQGQGWRLQAEHISVTLGPGNVVKQMTANGSVVLKGRMGEGRGDTLDLDPAKQVAVWHGNVTALTEVRP</sequence>
<evidence type="ECO:0000313" key="2">
    <source>
        <dbReference type="EMBL" id="BDU73052.1"/>
    </source>
</evidence>
<gene>
    <name evidence="2" type="ORF">METEAL_22260</name>
</gene>
<evidence type="ECO:0000256" key="1">
    <source>
        <dbReference type="SAM" id="Phobius"/>
    </source>
</evidence>
<organism evidence="2 3">
    <name type="scientific">Mesoterricola silvestris</name>
    <dbReference type="NCBI Taxonomy" id="2927979"/>
    <lineage>
        <taxon>Bacteria</taxon>
        <taxon>Pseudomonadati</taxon>
        <taxon>Acidobacteriota</taxon>
        <taxon>Holophagae</taxon>
        <taxon>Holophagales</taxon>
        <taxon>Holophagaceae</taxon>
        <taxon>Mesoterricola</taxon>
    </lineage>
</organism>
<name>A0AA48GS86_9BACT</name>
<dbReference type="AlphaFoldDB" id="A0AA48GS86"/>
<accession>A0AA48GS86</accession>
<proteinExistence type="predicted"/>
<keyword evidence="1" id="KW-0812">Transmembrane</keyword>
<evidence type="ECO:0000313" key="3">
    <source>
        <dbReference type="Proteomes" id="UP001238179"/>
    </source>
</evidence>
<protein>
    <submittedName>
        <fullName evidence="2">Uncharacterized protein</fullName>
    </submittedName>
</protein>
<dbReference type="KEGG" id="msil:METEAL_22260"/>
<dbReference type="EMBL" id="AP027080">
    <property type="protein sequence ID" value="BDU73052.1"/>
    <property type="molecule type" value="Genomic_DNA"/>
</dbReference>
<reference evidence="3" key="1">
    <citation type="journal article" date="2023" name="Int. J. Syst. Evol. Microbiol.">
        <title>Mesoterricola silvestris gen. nov., sp. nov., Mesoterricola sediminis sp. nov., Geothrix oryzae sp. nov., Geothrix edaphica sp. nov., Geothrix rubra sp. nov., and Geothrix limicola sp. nov., six novel members of Acidobacteriota isolated from soils.</title>
        <authorList>
            <person name="Itoh H."/>
            <person name="Sugisawa Y."/>
            <person name="Mise K."/>
            <person name="Xu Z."/>
            <person name="Kuniyasu M."/>
            <person name="Ushijima N."/>
            <person name="Kawano K."/>
            <person name="Kobayashi E."/>
            <person name="Shiratori Y."/>
            <person name="Masuda Y."/>
            <person name="Senoo K."/>
        </authorList>
    </citation>
    <scope>NUCLEOTIDE SEQUENCE [LARGE SCALE GENOMIC DNA]</scope>
    <source>
        <strain evidence="3">W79</strain>
    </source>
</reference>
<feature type="transmembrane region" description="Helical" evidence="1">
    <location>
        <begin position="12"/>
        <end position="33"/>
    </location>
</feature>
<keyword evidence="1" id="KW-0472">Membrane</keyword>
<dbReference type="Proteomes" id="UP001238179">
    <property type="component" value="Chromosome"/>
</dbReference>
<dbReference type="RefSeq" id="WP_316411695.1">
    <property type="nucleotide sequence ID" value="NZ_AP027080.1"/>
</dbReference>
<keyword evidence="1" id="KW-1133">Transmembrane helix</keyword>